<feature type="region of interest" description="Disordered" evidence="1">
    <location>
        <begin position="1"/>
        <end position="21"/>
    </location>
</feature>
<accession>A0ABN9BKR9</accession>
<sequence>MQSGKYRSPRNRQTPTYPLDCQTEKRDWSHQRTRLPCSRVQWWLAELLFFPSCFHFGIIPLTVERGIFSSQEMSRMDLLHRWPPITGPRLESLSS</sequence>
<organism evidence="2 3">
    <name type="scientific">Staurois parvus</name>
    <dbReference type="NCBI Taxonomy" id="386267"/>
    <lineage>
        <taxon>Eukaryota</taxon>
        <taxon>Metazoa</taxon>
        <taxon>Chordata</taxon>
        <taxon>Craniata</taxon>
        <taxon>Vertebrata</taxon>
        <taxon>Euteleostomi</taxon>
        <taxon>Amphibia</taxon>
        <taxon>Batrachia</taxon>
        <taxon>Anura</taxon>
        <taxon>Neobatrachia</taxon>
        <taxon>Ranoidea</taxon>
        <taxon>Ranidae</taxon>
        <taxon>Staurois</taxon>
    </lineage>
</organism>
<proteinExistence type="predicted"/>
<evidence type="ECO:0000256" key="1">
    <source>
        <dbReference type="SAM" id="MobiDB-lite"/>
    </source>
</evidence>
<comment type="caution">
    <text evidence="2">The sequence shown here is derived from an EMBL/GenBank/DDBJ whole genome shotgun (WGS) entry which is preliminary data.</text>
</comment>
<feature type="compositionally biased region" description="Polar residues" evidence="1">
    <location>
        <begin position="1"/>
        <end position="16"/>
    </location>
</feature>
<evidence type="ECO:0000313" key="3">
    <source>
        <dbReference type="Proteomes" id="UP001162483"/>
    </source>
</evidence>
<dbReference type="Proteomes" id="UP001162483">
    <property type="component" value="Unassembled WGS sequence"/>
</dbReference>
<dbReference type="EMBL" id="CATNWA010004584">
    <property type="protein sequence ID" value="CAI9548152.1"/>
    <property type="molecule type" value="Genomic_DNA"/>
</dbReference>
<protein>
    <submittedName>
        <fullName evidence="2">Uncharacterized protein</fullName>
    </submittedName>
</protein>
<name>A0ABN9BKR9_9NEOB</name>
<keyword evidence="3" id="KW-1185">Reference proteome</keyword>
<evidence type="ECO:0000313" key="2">
    <source>
        <dbReference type="EMBL" id="CAI9548152.1"/>
    </source>
</evidence>
<gene>
    <name evidence="2" type="ORF">SPARVUS_LOCUS3108237</name>
</gene>
<reference evidence="2" key="1">
    <citation type="submission" date="2023-05" db="EMBL/GenBank/DDBJ databases">
        <authorList>
            <person name="Stuckert A."/>
        </authorList>
    </citation>
    <scope>NUCLEOTIDE SEQUENCE</scope>
</reference>